<dbReference type="EMBL" id="WLYL01000012">
    <property type="protein sequence ID" value="MTD10883.1"/>
    <property type="molecule type" value="Genomic_DNA"/>
</dbReference>
<proteinExistence type="predicted"/>
<keyword evidence="1" id="KW-1133">Transmembrane helix</keyword>
<keyword evidence="1" id="KW-0812">Transmembrane</keyword>
<dbReference type="Proteomes" id="UP000473854">
    <property type="component" value="Unassembled WGS sequence"/>
</dbReference>
<sequence>MSGRNRIIGSVKNELVKKSRESALAAVQIFNNPSMSFKSEAYIVLMIIAWTYLLHAYYRKENVEYRYFEMQGTRKKFHKTAKGAFKYWELERCLNCDKSPIDKDTANNLRFLIGLRHEIEHQMTNRIDDLLSARFQACCLNYNEYLKKYFGDDLGIEKHLSFSLQFSSIDEEQKEMLIDQEGLPKNISSFILDFDQALSDEDFANPKYAYRILFVPKSTNKKGQADKVIEFVKSDSPLAEGLNRQYAVIKETEKIKYLPGQVVAKMAEEGFTNINMHKHTKLVNQFDARNPAKGLSVLVADKQYYYYEKWLDTVRAELRK</sequence>
<accession>A0A6L6GDU9</accession>
<keyword evidence="1" id="KW-0472">Membrane</keyword>
<evidence type="ECO:0000256" key="1">
    <source>
        <dbReference type="SAM" id="Phobius"/>
    </source>
</evidence>
<evidence type="ECO:0000259" key="2">
    <source>
        <dbReference type="Pfam" id="PF12358"/>
    </source>
</evidence>
<organism evidence="3 4">
    <name type="scientific">Acinetobacter faecalis</name>
    <dbReference type="NCBI Taxonomy" id="2665161"/>
    <lineage>
        <taxon>Bacteria</taxon>
        <taxon>Pseudomonadati</taxon>
        <taxon>Pseudomonadota</taxon>
        <taxon>Gammaproteobacteria</taxon>
        <taxon>Moraxellales</taxon>
        <taxon>Moraxellaceae</taxon>
        <taxon>Acinetobacter</taxon>
    </lineage>
</organism>
<evidence type="ECO:0000313" key="4">
    <source>
        <dbReference type="Proteomes" id="UP000473854"/>
    </source>
</evidence>
<feature type="domain" description="DUF3644" evidence="2">
    <location>
        <begin position="14"/>
        <end position="197"/>
    </location>
</feature>
<dbReference type="RefSeq" id="WP_154772501.1">
    <property type="nucleotide sequence ID" value="NZ_JAXHPE010000002.1"/>
</dbReference>
<feature type="transmembrane region" description="Helical" evidence="1">
    <location>
        <begin position="41"/>
        <end position="58"/>
    </location>
</feature>
<comment type="caution">
    <text evidence="3">The sequence shown here is derived from an EMBL/GenBank/DDBJ whole genome shotgun (WGS) entry which is preliminary data.</text>
</comment>
<dbReference type="InterPro" id="IPR022104">
    <property type="entry name" value="DUF3644"/>
</dbReference>
<reference evidence="3 4" key="1">
    <citation type="submission" date="2019-11" db="EMBL/GenBank/DDBJ databases">
        <authorList>
            <person name="An D."/>
        </authorList>
    </citation>
    <scope>NUCLEOTIDE SEQUENCE [LARGE SCALE GENOMIC DNA]</scope>
    <source>
        <strain evidence="3 4">YIM 103518</strain>
    </source>
</reference>
<protein>
    <submittedName>
        <fullName evidence="3">DUF3644 domain-containing protein</fullName>
    </submittedName>
</protein>
<dbReference type="Pfam" id="PF12358">
    <property type="entry name" value="DUF3644"/>
    <property type="match status" value="1"/>
</dbReference>
<dbReference type="AlphaFoldDB" id="A0A6L6GDU9"/>
<gene>
    <name evidence="3" type="ORF">GIX10_05400</name>
</gene>
<evidence type="ECO:0000313" key="3">
    <source>
        <dbReference type="EMBL" id="MTD10883.1"/>
    </source>
</evidence>
<name>A0A6L6GDU9_9GAMM</name>